<dbReference type="EMBL" id="LT981265">
    <property type="protein sequence ID" value="SPC34628.1"/>
    <property type="molecule type" value="Genomic_DNA"/>
</dbReference>
<keyword evidence="9" id="KW-0067">ATP-binding</keyword>
<dbReference type="GO" id="GO:0006432">
    <property type="term" value="P:phenylalanyl-tRNA aminoacylation"/>
    <property type="evidence" value="ECO:0007669"/>
    <property type="project" value="InterPro"/>
</dbReference>
<dbReference type="InterPro" id="IPR041616">
    <property type="entry name" value="PheRS_beta_core"/>
</dbReference>
<evidence type="ECO:0000256" key="11">
    <source>
        <dbReference type="ARBA" id="ARBA00022917"/>
    </source>
</evidence>
<comment type="cofactor">
    <cofactor evidence="1">
        <name>Mg(2+)</name>
        <dbReference type="ChEBI" id="CHEBI:18420"/>
    </cofactor>
</comment>
<evidence type="ECO:0000313" key="15">
    <source>
        <dbReference type="Proteomes" id="UP000236248"/>
    </source>
</evidence>
<evidence type="ECO:0000256" key="7">
    <source>
        <dbReference type="ARBA" id="ARBA00022723"/>
    </source>
</evidence>
<protein>
    <recommendedName>
        <fullName evidence="4">phenylalanine--tRNA ligase</fullName>
        <ecNumber evidence="4">6.1.1.20</ecNumber>
    </recommendedName>
</protein>
<evidence type="ECO:0000313" key="14">
    <source>
        <dbReference type="EMBL" id="SPC34628.1"/>
    </source>
</evidence>
<feature type="domain" description="B5" evidence="13">
    <location>
        <begin position="271"/>
        <end position="347"/>
    </location>
</feature>
<dbReference type="GeneID" id="41595453"/>
<dbReference type="InterPro" id="IPR004531">
    <property type="entry name" value="Phe-tRNA-synth_IIc_bsu_arc_euk"/>
</dbReference>
<comment type="similarity">
    <text evidence="3">Belongs to the phenylalanyl-tRNA synthetase beta subunit family. Type 2 subfamily.</text>
</comment>
<dbReference type="CDD" id="cd00769">
    <property type="entry name" value="PheRS_beta_core"/>
    <property type="match status" value="1"/>
</dbReference>
<dbReference type="Gene3D" id="3.50.40.10">
    <property type="entry name" value="Phenylalanyl-trna Synthetase, Chain B, domain 3"/>
    <property type="match status" value="1"/>
</dbReference>
<evidence type="ECO:0000256" key="2">
    <source>
        <dbReference type="ARBA" id="ARBA00004496"/>
    </source>
</evidence>
<dbReference type="InterPro" id="IPR009061">
    <property type="entry name" value="DNA-bd_dom_put_sf"/>
</dbReference>
<dbReference type="NCBIfam" id="TIGR00471">
    <property type="entry name" value="pheT_arch"/>
    <property type="match status" value="1"/>
</dbReference>
<dbReference type="Proteomes" id="UP000236248">
    <property type="component" value="Chromosome NCAV"/>
</dbReference>
<evidence type="ECO:0000256" key="6">
    <source>
        <dbReference type="ARBA" id="ARBA00022598"/>
    </source>
</evidence>
<keyword evidence="7" id="KW-0479">Metal-binding</keyword>
<dbReference type="GO" id="GO:0009328">
    <property type="term" value="C:phenylalanine-tRNA ligase complex"/>
    <property type="evidence" value="ECO:0007669"/>
    <property type="project" value="TreeGrafter"/>
</dbReference>
<sequence>MPVVTLQHRRLERLVGKSIDEILAMLPYIALDIEEEGNDYVKVEYNPNRPDFSTDYGIARALRGIMGIEVGLPRLNLVGSSVATFNVDASVDSIRPYVLALVAFDGRMDDEDLRQLISMQEDLHMGIGRKRRKVSIGLHDYDKVNGPFYYTTESKDFKFIPLNSAREMSMQEILASTDVGKAYGHIIKEHARYPIIKDAKDNVLSFPPIVNAELTRVTEHTKNMLVEVTATDLNTAKDVLAVIAVTLSDMGFKVASVSINYDGYTITTPEMSYRRMSLPMDRLSLLGLDIDRKEVIECLRRSRLDVEAGEVDGNIECLVPRYRVDIIHWIDLVEEVAIGYNISRFEPRYPRLKAMGSRHRMLKVLDDARSVMVGLGMLEVMNFNLVSMLIQYEMVGRRRDSNAALVVEESKSKEHEVLRDSLVPSLLAVLSRNVHEPYPQRLFEVGKVFSRDGDSIREEWSVAAVIAHSSANYTEARSYLQALLYTLFGIDVDTEPVDEPPYESGKAAEILFKDKRIGSIGEVSSSVLSNFRIRVPVSAFEVIISRLYSK</sequence>
<keyword evidence="15" id="KW-1185">Reference proteome</keyword>
<keyword evidence="6 14" id="KW-0436">Ligase</keyword>
<dbReference type="Pfam" id="PF03484">
    <property type="entry name" value="B5"/>
    <property type="match status" value="1"/>
</dbReference>
<gene>
    <name evidence="14" type="primary">pheT</name>
    <name evidence="14" type="ORF">NCAV_1462</name>
</gene>
<keyword evidence="11" id="KW-0648">Protein biosynthesis</keyword>
<keyword evidence="12" id="KW-0030">Aminoacyl-tRNA synthetase</keyword>
<evidence type="ECO:0000256" key="3">
    <source>
        <dbReference type="ARBA" id="ARBA00007438"/>
    </source>
</evidence>
<dbReference type="InterPro" id="IPR045864">
    <property type="entry name" value="aa-tRNA-synth_II/BPL/LPL"/>
</dbReference>
<dbReference type="SUPFAM" id="SSF55681">
    <property type="entry name" value="Class II aaRS and biotin synthetases"/>
    <property type="match status" value="1"/>
</dbReference>
<evidence type="ECO:0000256" key="1">
    <source>
        <dbReference type="ARBA" id="ARBA00001946"/>
    </source>
</evidence>
<dbReference type="KEGG" id="ncv:NCAV_1462"/>
<evidence type="ECO:0000256" key="9">
    <source>
        <dbReference type="ARBA" id="ARBA00022840"/>
    </source>
</evidence>
<keyword evidence="10" id="KW-0460">Magnesium</keyword>
<dbReference type="PROSITE" id="PS51483">
    <property type="entry name" value="B5"/>
    <property type="match status" value="1"/>
</dbReference>
<dbReference type="AlphaFoldDB" id="A0A2K5ASJ9"/>
<name>A0A2K5ASJ9_9ARCH</name>
<dbReference type="InterPro" id="IPR020825">
    <property type="entry name" value="Phe-tRNA_synthase-like_B3/B4"/>
</dbReference>
<dbReference type="InterPro" id="IPR005146">
    <property type="entry name" value="B3/B4_tRNA-bd"/>
</dbReference>
<accession>A0A2K5ASJ9</accession>
<proteinExistence type="inferred from homology"/>
<reference evidence="15" key="1">
    <citation type="submission" date="2018-01" db="EMBL/GenBank/DDBJ databases">
        <authorList>
            <person name="Kerou L M."/>
        </authorList>
    </citation>
    <scope>NUCLEOTIDE SEQUENCE [LARGE SCALE GENOMIC DNA]</scope>
    <source>
        <strain evidence="15">SCU2</strain>
    </source>
</reference>
<keyword evidence="8" id="KW-0547">Nucleotide-binding</keyword>
<dbReference type="Gene3D" id="3.30.56.10">
    <property type="match status" value="2"/>
</dbReference>
<evidence type="ECO:0000256" key="4">
    <source>
        <dbReference type="ARBA" id="ARBA00012814"/>
    </source>
</evidence>
<dbReference type="Pfam" id="PF03483">
    <property type="entry name" value="B3_4"/>
    <property type="match status" value="1"/>
</dbReference>
<dbReference type="EC" id="6.1.1.20" evidence="4"/>
<dbReference type="SMART" id="SM00874">
    <property type="entry name" value="B5"/>
    <property type="match status" value="1"/>
</dbReference>
<dbReference type="GO" id="GO:0004826">
    <property type="term" value="F:phenylalanine-tRNA ligase activity"/>
    <property type="evidence" value="ECO:0007669"/>
    <property type="project" value="UniProtKB-EC"/>
</dbReference>
<dbReference type="PANTHER" id="PTHR10947:SF0">
    <property type="entry name" value="PHENYLALANINE--TRNA LIGASE BETA SUBUNIT"/>
    <property type="match status" value="1"/>
</dbReference>
<dbReference type="GO" id="GO:0000287">
    <property type="term" value="F:magnesium ion binding"/>
    <property type="evidence" value="ECO:0007669"/>
    <property type="project" value="InterPro"/>
</dbReference>
<dbReference type="GO" id="GO:0005524">
    <property type="term" value="F:ATP binding"/>
    <property type="evidence" value="ECO:0007669"/>
    <property type="project" value="UniProtKB-KW"/>
</dbReference>
<dbReference type="InterPro" id="IPR045060">
    <property type="entry name" value="Phe-tRNA-ligase_IIc_bsu"/>
</dbReference>
<evidence type="ECO:0000256" key="10">
    <source>
        <dbReference type="ARBA" id="ARBA00022842"/>
    </source>
</evidence>
<dbReference type="FunFam" id="3.50.40.10:FF:000003">
    <property type="entry name" value="Phenylalanine--tRNA ligase beta subunit"/>
    <property type="match status" value="1"/>
</dbReference>
<evidence type="ECO:0000259" key="13">
    <source>
        <dbReference type="PROSITE" id="PS51483"/>
    </source>
</evidence>
<dbReference type="PANTHER" id="PTHR10947">
    <property type="entry name" value="PHENYLALANYL-TRNA SYNTHETASE BETA CHAIN AND LEUCINE-RICH REPEAT-CONTAINING PROTEIN 47"/>
    <property type="match status" value="1"/>
</dbReference>
<dbReference type="SUPFAM" id="SSF46955">
    <property type="entry name" value="Putative DNA-binding domain"/>
    <property type="match status" value="2"/>
</dbReference>
<organism evidence="14 15">
    <name type="scientific">Candidatus Nitrosocaldus cavascurensis</name>
    <dbReference type="NCBI Taxonomy" id="2058097"/>
    <lineage>
        <taxon>Archaea</taxon>
        <taxon>Nitrososphaerota</taxon>
        <taxon>Nitrososphaeria</taxon>
        <taxon>Candidatus Nitrosocaldales</taxon>
        <taxon>Candidatus Nitrosocaldaceae</taxon>
        <taxon>Candidatus Nitrosocaldus</taxon>
    </lineage>
</organism>
<dbReference type="InterPro" id="IPR005147">
    <property type="entry name" value="tRNA_synthase_B5-dom"/>
</dbReference>
<evidence type="ECO:0000256" key="12">
    <source>
        <dbReference type="ARBA" id="ARBA00023146"/>
    </source>
</evidence>
<dbReference type="RefSeq" id="WP_103286754.1">
    <property type="nucleotide sequence ID" value="NZ_LT981265.1"/>
</dbReference>
<keyword evidence="5" id="KW-0963">Cytoplasm</keyword>
<evidence type="ECO:0000256" key="8">
    <source>
        <dbReference type="ARBA" id="ARBA00022741"/>
    </source>
</evidence>
<dbReference type="SMART" id="SM00873">
    <property type="entry name" value="B3_4"/>
    <property type="match status" value="1"/>
</dbReference>
<dbReference type="Gene3D" id="3.30.930.10">
    <property type="entry name" value="Bira Bifunctional Protein, Domain 2"/>
    <property type="match status" value="1"/>
</dbReference>
<dbReference type="GO" id="GO:0003723">
    <property type="term" value="F:RNA binding"/>
    <property type="evidence" value="ECO:0007669"/>
    <property type="project" value="InterPro"/>
</dbReference>
<comment type="subcellular location">
    <subcellularLocation>
        <location evidence="2">Cytoplasm</location>
    </subcellularLocation>
</comment>
<evidence type="ECO:0000256" key="5">
    <source>
        <dbReference type="ARBA" id="ARBA00022490"/>
    </source>
</evidence>
<dbReference type="Pfam" id="PF17759">
    <property type="entry name" value="tRNA_synthFbeta"/>
    <property type="match status" value="1"/>
</dbReference>